<feature type="domain" description="Erythromycin biosynthesis protein CIII-like C-terminal" evidence="2">
    <location>
        <begin position="282"/>
        <end position="391"/>
    </location>
</feature>
<dbReference type="PANTHER" id="PTHR48050:SF13">
    <property type="entry name" value="STEROL 3-BETA-GLUCOSYLTRANSFERASE UGT80A2"/>
    <property type="match status" value="1"/>
</dbReference>
<dbReference type="CDD" id="cd03784">
    <property type="entry name" value="GT1_Gtf-like"/>
    <property type="match status" value="1"/>
</dbReference>
<keyword evidence="4" id="KW-1185">Reference proteome</keyword>
<comment type="caution">
    <text evidence="3">The sequence shown here is derived from an EMBL/GenBank/DDBJ whole genome shotgun (WGS) entry which is preliminary data.</text>
</comment>
<dbReference type="InterPro" id="IPR050426">
    <property type="entry name" value="Glycosyltransferase_28"/>
</dbReference>
<dbReference type="Gene3D" id="3.40.50.2000">
    <property type="entry name" value="Glycogen Phosphorylase B"/>
    <property type="match status" value="2"/>
</dbReference>
<evidence type="ECO:0000256" key="1">
    <source>
        <dbReference type="ARBA" id="ARBA00022679"/>
    </source>
</evidence>
<dbReference type="PANTHER" id="PTHR48050">
    <property type="entry name" value="STEROL 3-BETA-GLUCOSYLTRANSFERASE"/>
    <property type="match status" value="1"/>
</dbReference>
<accession>A0ABT0I9Y7</accession>
<dbReference type="InterPro" id="IPR010610">
    <property type="entry name" value="EryCIII-like_C"/>
</dbReference>
<gene>
    <name evidence="3" type="ORF">M1O15_12170</name>
</gene>
<protein>
    <submittedName>
        <fullName evidence="3">Glycosyltransferase</fullName>
    </submittedName>
</protein>
<dbReference type="Proteomes" id="UP001522868">
    <property type="component" value="Unassembled WGS sequence"/>
</dbReference>
<evidence type="ECO:0000313" key="3">
    <source>
        <dbReference type="EMBL" id="MCK8678139.1"/>
    </source>
</evidence>
<dbReference type="Pfam" id="PF06722">
    <property type="entry name" value="EryCIII-like_C"/>
    <property type="match status" value="1"/>
</dbReference>
<evidence type="ECO:0000259" key="2">
    <source>
        <dbReference type="Pfam" id="PF06722"/>
    </source>
</evidence>
<dbReference type="InterPro" id="IPR002213">
    <property type="entry name" value="UDP_glucos_trans"/>
</dbReference>
<evidence type="ECO:0000313" key="4">
    <source>
        <dbReference type="Proteomes" id="UP001522868"/>
    </source>
</evidence>
<dbReference type="SUPFAM" id="SSF53756">
    <property type="entry name" value="UDP-Glycosyltransferase/glycogen phosphorylase"/>
    <property type="match status" value="1"/>
</dbReference>
<name>A0ABT0I9Y7_9ACTN</name>
<reference evidence="3 4" key="1">
    <citation type="submission" date="2022-04" db="EMBL/GenBank/DDBJ databases">
        <title>Streptomyces sp. nov. LCR6-01 isolated from Lichen of Dirinaria sp.</title>
        <authorList>
            <person name="Kanchanasin P."/>
            <person name="Tanasupawat S."/>
            <person name="Phongsopitanun W."/>
        </authorList>
    </citation>
    <scope>NUCLEOTIDE SEQUENCE [LARGE SCALE GENOMIC DNA]</scope>
    <source>
        <strain evidence="3 4">LCR6-01</strain>
    </source>
</reference>
<organism evidence="3 4">
    <name type="scientific">Streptomyces lichenis</name>
    <dbReference type="NCBI Taxonomy" id="2306967"/>
    <lineage>
        <taxon>Bacteria</taxon>
        <taxon>Bacillati</taxon>
        <taxon>Actinomycetota</taxon>
        <taxon>Actinomycetes</taxon>
        <taxon>Kitasatosporales</taxon>
        <taxon>Streptomycetaceae</taxon>
        <taxon>Streptomyces</taxon>
    </lineage>
</organism>
<dbReference type="RefSeq" id="WP_248633726.1">
    <property type="nucleotide sequence ID" value="NZ_JALPTH010000009.1"/>
</dbReference>
<keyword evidence="1" id="KW-0808">Transferase</keyword>
<dbReference type="EMBL" id="JALPTH010000009">
    <property type="protein sequence ID" value="MCK8678139.1"/>
    <property type="molecule type" value="Genomic_DNA"/>
</dbReference>
<proteinExistence type="predicted"/>
<sequence>MHSVPAPALRVLLATWGTMGDIAPYTGVAAGLSAAGHQVTVVTSARHAPRFTALGLPVRAMHLDDQEELMGRSKPVTARVRNGRDIARTASGTLLDAAAEGTDLILAHPLLHPLCAVVAEGLGTACTGLYTVGHAMVLPRLAALAPWRGHALADLGTRLLLAPMHAPALRRLCRTLGLPDRPRALLSHLTRRHRAYYGISGALLPARSPLPSPHSALGHWTPSRPPDWRPDPVLRDFLDGGPPPVFFGFGSMRTLDAARLGRMIAEAAAALGVRALVQSGAARLSAASDRVLTIGECPHDWLFPRVRAAVHHAGPGTVHASLAAAVPTLPVPVALDQPYWARQVVRLGLAPGALPARRLTTAGLVRALESLLRDDRYRRRTEAVSRAMARQDGVAALLARLAEETRRG</sequence>